<reference evidence="3 4" key="1">
    <citation type="journal article" date="2015" name="Sci. Rep.">
        <title>The power of single molecule real-time sequencing technology in the de novo assembly of a eukaryotic genome.</title>
        <authorList>
            <person name="Sakai H."/>
            <person name="Naito K."/>
            <person name="Ogiso-Tanaka E."/>
            <person name="Takahashi Y."/>
            <person name="Iseki K."/>
            <person name="Muto C."/>
            <person name="Satou K."/>
            <person name="Teruya K."/>
            <person name="Shiroma A."/>
            <person name="Shimoji M."/>
            <person name="Hirano T."/>
            <person name="Itoh T."/>
            <person name="Kaga A."/>
            <person name="Tomooka N."/>
        </authorList>
    </citation>
    <scope>NUCLEOTIDE SEQUENCE [LARGE SCALE GENOMIC DNA]</scope>
    <source>
        <strain evidence="4">cv. Shumari</strain>
    </source>
</reference>
<dbReference type="PANTHER" id="PTHR13620">
    <property type="entry name" value="3-5 EXONUCLEASE"/>
    <property type="match status" value="1"/>
</dbReference>
<keyword evidence="2" id="KW-0378">Hydrolase</keyword>
<dbReference type="GO" id="GO:0003676">
    <property type="term" value="F:nucleic acid binding"/>
    <property type="evidence" value="ECO:0007669"/>
    <property type="project" value="InterPro"/>
</dbReference>
<proteinExistence type="predicted"/>
<dbReference type="InterPro" id="IPR012337">
    <property type="entry name" value="RNaseH-like_sf"/>
</dbReference>
<evidence type="ECO:0000313" key="4">
    <source>
        <dbReference type="Proteomes" id="UP000291084"/>
    </source>
</evidence>
<evidence type="ECO:0000313" key="3">
    <source>
        <dbReference type="EMBL" id="BAT88924.1"/>
    </source>
</evidence>
<dbReference type="EMBL" id="AP015038">
    <property type="protein sequence ID" value="BAT88924.1"/>
    <property type="molecule type" value="Genomic_DNA"/>
</dbReference>
<evidence type="ECO:0000256" key="1">
    <source>
        <dbReference type="ARBA" id="ARBA00022722"/>
    </source>
</evidence>
<dbReference type="OrthoDB" id="1920326at2759"/>
<evidence type="ECO:0000256" key="2">
    <source>
        <dbReference type="ARBA" id="ARBA00022801"/>
    </source>
</evidence>
<dbReference type="GO" id="GO:0008408">
    <property type="term" value="F:3'-5' exonuclease activity"/>
    <property type="evidence" value="ECO:0007669"/>
    <property type="project" value="TreeGrafter"/>
</dbReference>
<dbReference type="GO" id="GO:0005737">
    <property type="term" value="C:cytoplasm"/>
    <property type="evidence" value="ECO:0007669"/>
    <property type="project" value="TreeGrafter"/>
</dbReference>
<keyword evidence="4" id="KW-1185">Reference proteome</keyword>
<protein>
    <submittedName>
        <fullName evidence="3">Uncharacterized protein</fullName>
    </submittedName>
</protein>
<dbReference type="InterPro" id="IPR036397">
    <property type="entry name" value="RNaseH_sf"/>
</dbReference>
<dbReference type="Gene3D" id="3.30.420.10">
    <property type="entry name" value="Ribonuclease H-like superfamily/Ribonuclease H"/>
    <property type="match status" value="1"/>
</dbReference>
<accession>A0A0S3S7V5</accession>
<dbReference type="Proteomes" id="UP000291084">
    <property type="component" value="Chromosome 5"/>
</dbReference>
<gene>
    <name evidence="3" type="primary">Vigan.05G257100</name>
    <name evidence="3" type="ORF">VIGAN_05257100</name>
</gene>
<organism evidence="3 4">
    <name type="scientific">Vigna angularis var. angularis</name>
    <dbReference type="NCBI Taxonomy" id="157739"/>
    <lineage>
        <taxon>Eukaryota</taxon>
        <taxon>Viridiplantae</taxon>
        <taxon>Streptophyta</taxon>
        <taxon>Embryophyta</taxon>
        <taxon>Tracheophyta</taxon>
        <taxon>Spermatophyta</taxon>
        <taxon>Magnoliopsida</taxon>
        <taxon>eudicotyledons</taxon>
        <taxon>Gunneridae</taxon>
        <taxon>Pentapetalae</taxon>
        <taxon>rosids</taxon>
        <taxon>fabids</taxon>
        <taxon>Fabales</taxon>
        <taxon>Fabaceae</taxon>
        <taxon>Papilionoideae</taxon>
        <taxon>50 kb inversion clade</taxon>
        <taxon>NPAAA clade</taxon>
        <taxon>indigoferoid/millettioid clade</taxon>
        <taxon>Phaseoleae</taxon>
        <taxon>Vigna</taxon>
    </lineage>
</organism>
<dbReference type="AlphaFoldDB" id="A0A0S3S7V5"/>
<dbReference type="SUPFAM" id="SSF53098">
    <property type="entry name" value="Ribonuclease H-like"/>
    <property type="match status" value="1"/>
</dbReference>
<name>A0A0S3S7V5_PHAAN</name>
<dbReference type="GO" id="GO:0005634">
    <property type="term" value="C:nucleus"/>
    <property type="evidence" value="ECO:0007669"/>
    <property type="project" value="TreeGrafter"/>
</dbReference>
<keyword evidence="1" id="KW-0540">Nuclease</keyword>
<dbReference type="PANTHER" id="PTHR13620:SF105">
    <property type="entry name" value="OS01G0737700 PROTEIN"/>
    <property type="match status" value="1"/>
</dbReference>
<dbReference type="InterPro" id="IPR051132">
    <property type="entry name" value="3-5_Exonuclease_domain"/>
</dbReference>
<sequence>MVTSCPKVVSSWIKCHLQTLRNFQKKVVGLAIEWRPSFRVQNPVTILQLCIKHCCLIYQLYQASSIPRTLYRALCNPNIMFSGVKIYLLMQNG</sequence>